<dbReference type="InterPro" id="IPR013783">
    <property type="entry name" value="Ig-like_fold"/>
</dbReference>
<evidence type="ECO:0000313" key="6">
    <source>
        <dbReference type="Proteomes" id="UP000294194"/>
    </source>
</evidence>
<feature type="domain" description="Fibronectin type-III" evidence="4">
    <location>
        <begin position="1481"/>
        <end position="1575"/>
    </location>
</feature>
<evidence type="ECO:0000256" key="2">
    <source>
        <dbReference type="ARBA" id="ARBA00023326"/>
    </source>
</evidence>
<dbReference type="InterPro" id="IPR036116">
    <property type="entry name" value="FN3_sf"/>
</dbReference>
<dbReference type="SMART" id="SM00060">
    <property type="entry name" value="FN3"/>
    <property type="match status" value="2"/>
</dbReference>
<keyword evidence="6" id="KW-1185">Reference proteome</keyword>
<dbReference type="CDD" id="cd00063">
    <property type="entry name" value="FN3"/>
    <property type="match status" value="2"/>
</dbReference>
<feature type="region of interest" description="Disordered" evidence="3">
    <location>
        <begin position="364"/>
        <end position="394"/>
    </location>
</feature>
<keyword evidence="1" id="KW-0378">Hydrolase</keyword>
<feature type="region of interest" description="Disordered" evidence="3">
    <location>
        <begin position="1656"/>
        <end position="1683"/>
    </location>
</feature>
<reference evidence="6" key="1">
    <citation type="submission" date="2019-02" db="EMBL/GenBank/DDBJ databases">
        <title>Glaciihabitans arcticus sp. nov., a psychrotolerant bacterium isolated from polar soil.</title>
        <authorList>
            <person name="Dahal R.H."/>
        </authorList>
    </citation>
    <scope>NUCLEOTIDE SEQUENCE [LARGE SCALE GENOMIC DNA]</scope>
    <source>
        <strain evidence="6">RP-3-7</strain>
    </source>
</reference>
<feature type="region of interest" description="Disordered" evidence="3">
    <location>
        <begin position="1485"/>
        <end position="1511"/>
    </location>
</feature>
<evidence type="ECO:0000256" key="1">
    <source>
        <dbReference type="ARBA" id="ARBA00023295"/>
    </source>
</evidence>
<evidence type="ECO:0000313" key="5">
    <source>
        <dbReference type="EMBL" id="TBN56078.1"/>
    </source>
</evidence>
<organism evidence="5 6">
    <name type="scientific">Glaciihabitans arcticus</name>
    <dbReference type="NCBI Taxonomy" id="2668039"/>
    <lineage>
        <taxon>Bacteria</taxon>
        <taxon>Bacillati</taxon>
        <taxon>Actinomycetota</taxon>
        <taxon>Actinomycetes</taxon>
        <taxon>Micrococcales</taxon>
        <taxon>Microbacteriaceae</taxon>
        <taxon>Glaciihabitans</taxon>
    </lineage>
</organism>
<dbReference type="GO" id="GO:0000272">
    <property type="term" value="P:polysaccharide catabolic process"/>
    <property type="evidence" value="ECO:0007669"/>
    <property type="project" value="UniProtKB-KW"/>
</dbReference>
<feature type="compositionally biased region" description="Polar residues" evidence="3">
    <location>
        <begin position="1744"/>
        <end position="1753"/>
    </location>
</feature>
<dbReference type="EMBL" id="SISG01000001">
    <property type="protein sequence ID" value="TBN56078.1"/>
    <property type="molecule type" value="Genomic_DNA"/>
</dbReference>
<keyword evidence="2" id="KW-0624">Polysaccharide degradation</keyword>
<dbReference type="SUPFAM" id="SSF63829">
    <property type="entry name" value="Calcium-dependent phosphotriesterase"/>
    <property type="match status" value="1"/>
</dbReference>
<sequence>MAVSNWWKRSRKAIASTTAILVVIGVPTTFAVLHEGFPITDVDLTTRDVWVTNGEQFLAGRLNRQIEELNGAVSAASNGLDVVQNGTNVFLVDNVSGSLERIDPAFTRLVERVDLPASSTVVLGGTSLAILSPAKGELWVVDVANGLDFSPSDPPAVELGKGARVTVSPEGRVFATSSTDQTLFTIDGVGAKPTERQLEFGAAHQLTAVGERAVILDTDENVLVTDDGTRTELGENTGLKLQQPGKPNDQVIVATGDGLLRVPLGGGTPELSKAPIDSPLVDPNGVSSPVWLDGCAHGAWGGAQQYLLSCDDEKAVSDKIPQPTQGSIVEFRVNKSVIALNNLNNGNVWLVDNEMRLVENWDEVTPPLEDETEEGDEKSSTQSFEDTLAERTDQNRVPLARDDQFGLRPGRTTILPVLENDTDPDGDVLTITATSALDESVGVLDYIDGGRALQFTPAEGTSTASFRYTVDDGRDGVAEAYVSLRVVPNAAANTAPEEKRTTSVSVEARGTINYNVLTDWIDPDGDDLTLISAAPVSGDDVRFTPDGFLTFESKSSQLGEKEVRLVVGDGDLTMTGTFLVDVKAPGTLPPIGTPDYAEVFVNETVVIKPIDNDVTPSGEDLVLLNVDKLPKNATVSPNLERQTVGFSAPKAGTYYFFYGVGAGAKSSIGLVRVDVREEPKEPLPPIAVKDTAYLRANEPTVVKVLANDVSPTGLVLAIQGTDTDSTATGLSVEVLNNTNIRITSSSALTEQTQFTYTISDGANTALAGVTVVPVAPIVNRQPPVAMDEAVSVRAGDIVSVDVLSNDYHPDDSQLILDPDLVDVSNTGGGLAFVNGKNVRYQAPREPGDYTAVYRVTDKFGESATATVTFVVKAPDLESNQPPLPEPQTARVFAGEKVLITIPLDTIDPDGDSVMLTRFVQPPTKGVPSEQTENSFIYKADVTNTGTDTIRYEVEDTFGAKAQGVIQIGVIPQGESKEPPNAVDDSVEIRPGRTASVDVLLNDSDPNGASLSVTDPLVEVDKGIDARVSKSNKVVLQAPDVEGTFSIRYQIENGKGGVDQAFLQVRVTKDAKPIYPTAEDYYVPIDDVLEGDAVVVDLDGLIANPSGLDEDLIISLEGPNADIATFDQDTRTVSVTPQELRTAVAYRVTNEEDNLSGTAFIVIPPKVSASYSPPPYLRTDLGDVVVDMNSETEWKLEDLLVVPSGRPAVITAKSTVKAPRSDGSSPYVDKSTIRFAPLEDYRGAASITFEVTDGKDADDINGNKATIVFGFSVGDPNFTDTPPEFTTQNVTIEAGEPETTVDLRASSSHPNPSVIGQLRYEGLSGATSAIQANISGGNLLIRSDRGVQPGQKTTLRFVIKYEDFEVPGVVTVSTVRSTKPLSQPVEDAAKGKRGVQQGALNVLANDYNPFAATNEPLRLTDARIDNAAQSGATVSHTPDGNVTIVPGPTFIGVVSVVYTVRDATDDPTRDTQGRYLLTVRDVPSKVDPPVATPGDLRASVTWRTPDTNGEPIDSYTVTWTPAQGAGGGTATVPGNSASHTVTGLTNGTDYRFRVVAHNLLGPSTISDESNAARPKGQATAPTALNLSATDSGNGQVNMSWNGAGANGGEITGYTWTVWAGSTAAATGQTAGAANATWAGNVGTAYTFSVVALATGGDSNPSGRSGGATPKPGQPGVTLSAPGGPGDYTVNGGYTAATARGANPTYSWSVSGGPSGNQNAPHTFSFTGGASSSYTLTVTATVGGVSNSASRSVTTPGVPAPTSWSANAGAGSCPERRSGSGLSASHYNPSGPTCSSAHGFVNNAITVFCYSTYNTSSGRGPWYEFEGDGYTRGEGWLVKGDTITVNGNPPAC</sequence>
<dbReference type="Proteomes" id="UP000294194">
    <property type="component" value="Unassembled WGS sequence"/>
</dbReference>
<evidence type="ECO:0000256" key="3">
    <source>
        <dbReference type="SAM" id="MobiDB-lite"/>
    </source>
</evidence>
<dbReference type="Pfam" id="PF00041">
    <property type="entry name" value="fn3"/>
    <property type="match status" value="1"/>
</dbReference>
<gene>
    <name evidence="5" type="ORF">EYE40_00955</name>
</gene>
<dbReference type="GO" id="GO:0016798">
    <property type="term" value="F:hydrolase activity, acting on glycosyl bonds"/>
    <property type="evidence" value="ECO:0007669"/>
    <property type="project" value="UniProtKB-KW"/>
</dbReference>
<evidence type="ECO:0000259" key="4">
    <source>
        <dbReference type="PROSITE" id="PS50853"/>
    </source>
</evidence>
<accession>A0A4Q9GR68</accession>
<keyword evidence="1" id="KW-0326">Glycosidase</keyword>
<dbReference type="PROSITE" id="PS50853">
    <property type="entry name" value="FN3"/>
    <property type="match status" value="1"/>
</dbReference>
<protein>
    <submittedName>
        <fullName evidence="5">Fibronectin type III domain-containing protein</fullName>
    </submittedName>
</protein>
<dbReference type="RefSeq" id="WP_130980189.1">
    <property type="nucleotide sequence ID" value="NZ_SISG01000001.1"/>
</dbReference>
<feature type="region of interest" description="Disordered" evidence="3">
    <location>
        <begin position="1744"/>
        <end position="1784"/>
    </location>
</feature>
<name>A0A4Q9GR68_9MICO</name>
<keyword evidence="2" id="KW-0119">Carbohydrate metabolism</keyword>
<dbReference type="SUPFAM" id="SSF49265">
    <property type="entry name" value="Fibronectin type III"/>
    <property type="match status" value="1"/>
</dbReference>
<dbReference type="InterPro" id="IPR003961">
    <property type="entry name" value="FN3_dom"/>
</dbReference>
<comment type="caution">
    <text evidence="5">The sequence shown here is derived from an EMBL/GenBank/DDBJ whole genome shotgun (WGS) entry which is preliminary data.</text>
</comment>
<dbReference type="Gene3D" id="2.60.40.10">
    <property type="entry name" value="Immunoglobulins"/>
    <property type="match status" value="2"/>
</dbReference>
<dbReference type="Pfam" id="PF17963">
    <property type="entry name" value="Big_9"/>
    <property type="match status" value="6"/>
</dbReference>
<proteinExistence type="predicted"/>